<dbReference type="EMBL" id="BMNT01000096">
    <property type="protein sequence ID" value="GGL21982.1"/>
    <property type="molecule type" value="Genomic_DNA"/>
</dbReference>
<evidence type="ECO:0000256" key="1">
    <source>
        <dbReference type="SAM" id="SignalP"/>
    </source>
</evidence>
<comment type="caution">
    <text evidence="2">The sequence shown here is derived from an EMBL/GenBank/DDBJ whole genome shotgun (WGS) entry which is preliminary data.</text>
</comment>
<dbReference type="Proteomes" id="UP000645217">
    <property type="component" value="Unassembled WGS sequence"/>
</dbReference>
<proteinExistence type="predicted"/>
<reference evidence="2" key="1">
    <citation type="journal article" date="2014" name="Int. J. Syst. Evol. Microbiol.">
        <title>Complete genome sequence of Corynebacterium casei LMG S-19264T (=DSM 44701T), isolated from a smear-ripened cheese.</title>
        <authorList>
            <consortium name="US DOE Joint Genome Institute (JGI-PGF)"/>
            <person name="Walter F."/>
            <person name="Albersmeier A."/>
            <person name="Kalinowski J."/>
            <person name="Ruckert C."/>
        </authorList>
    </citation>
    <scope>NUCLEOTIDE SEQUENCE</scope>
    <source>
        <strain evidence="2">JCM 13064</strain>
    </source>
</reference>
<sequence>MLCVTLAMVAAAFLIAPSATALALPSPKAFTSYLDLECFKTTSYQPPTTTLTLRHLNPVLSDLPTEQVTLGPREQLCVPVTKNQVNPPSGVIDFIRYVDLSCYRISGITVNRSLVLSHLNPVLQDLPREQVTMTTPQHLCVPVAKNGVVPPSEVLALVSHIDLKCYGITPNTLMNRKLLLSQLNPVLVGKIPAASVQVTYGRQLCVPVLKAGDNVPSEVLNIVRWLDLEKFDVVAPAISPVTLNLKHLNPVLGNLPAETATLTGAAQLGVPVAKNGQLPPG</sequence>
<gene>
    <name evidence="2" type="ORF">GCM10007964_74850</name>
</gene>
<feature type="signal peptide" evidence="1">
    <location>
        <begin position="1"/>
        <end position="23"/>
    </location>
</feature>
<name>A0A917RRB0_9ACTN</name>
<evidence type="ECO:0008006" key="4">
    <source>
        <dbReference type="Google" id="ProtNLM"/>
    </source>
</evidence>
<protein>
    <recommendedName>
        <fullName evidence="4">Secreted protein</fullName>
    </recommendedName>
</protein>
<evidence type="ECO:0000313" key="2">
    <source>
        <dbReference type="EMBL" id="GGL21982.1"/>
    </source>
</evidence>
<keyword evidence="1" id="KW-0732">Signal</keyword>
<dbReference type="AlphaFoldDB" id="A0A917RRB0"/>
<accession>A0A917RRB0</accession>
<keyword evidence="3" id="KW-1185">Reference proteome</keyword>
<organism evidence="2 3">
    <name type="scientific">Sphaerisporangium melleum</name>
    <dbReference type="NCBI Taxonomy" id="321316"/>
    <lineage>
        <taxon>Bacteria</taxon>
        <taxon>Bacillati</taxon>
        <taxon>Actinomycetota</taxon>
        <taxon>Actinomycetes</taxon>
        <taxon>Streptosporangiales</taxon>
        <taxon>Streptosporangiaceae</taxon>
        <taxon>Sphaerisporangium</taxon>
    </lineage>
</organism>
<evidence type="ECO:0000313" key="3">
    <source>
        <dbReference type="Proteomes" id="UP000645217"/>
    </source>
</evidence>
<feature type="chain" id="PRO_5039062561" description="Secreted protein" evidence="1">
    <location>
        <begin position="24"/>
        <end position="281"/>
    </location>
</feature>
<reference evidence="2" key="2">
    <citation type="submission" date="2020-09" db="EMBL/GenBank/DDBJ databases">
        <authorList>
            <person name="Sun Q."/>
            <person name="Ohkuma M."/>
        </authorList>
    </citation>
    <scope>NUCLEOTIDE SEQUENCE</scope>
    <source>
        <strain evidence="2">JCM 13064</strain>
    </source>
</reference>